<dbReference type="AlphaFoldDB" id="A0A1C0U9T2"/>
<name>A0A1C0U9T2_9GAMM</name>
<dbReference type="EMBL" id="LOMY01000005">
    <property type="protein sequence ID" value="OCQ54691.1"/>
    <property type="molecule type" value="Genomic_DNA"/>
</dbReference>
<dbReference type="Proteomes" id="UP000093476">
    <property type="component" value="Unassembled WGS sequence"/>
</dbReference>
<dbReference type="InterPro" id="IPR022553">
    <property type="entry name" value="DUF2645"/>
</dbReference>
<dbReference type="Pfam" id="PF10840">
    <property type="entry name" value="DUF2645"/>
    <property type="match status" value="1"/>
</dbReference>
<dbReference type="STRING" id="286156.Ppb6_00055"/>
<feature type="transmembrane region" description="Helical" evidence="1">
    <location>
        <begin position="79"/>
        <end position="98"/>
    </location>
</feature>
<comment type="caution">
    <text evidence="2">The sequence shown here is derived from an EMBL/GenBank/DDBJ whole genome shotgun (WGS) entry which is preliminary data.</text>
</comment>
<keyword evidence="1" id="KW-0812">Transmembrane</keyword>
<evidence type="ECO:0000313" key="3">
    <source>
        <dbReference type="Proteomes" id="UP000093476"/>
    </source>
</evidence>
<evidence type="ECO:0000313" key="2">
    <source>
        <dbReference type="EMBL" id="OCQ54691.1"/>
    </source>
</evidence>
<accession>A0A1C0U9T2</accession>
<proteinExistence type="predicted"/>
<keyword evidence="1" id="KW-0472">Membrane</keyword>
<protein>
    <submittedName>
        <fullName evidence="2">Inner membrane protein YjeO</fullName>
    </submittedName>
</protein>
<keyword evidence="3" id="KW-1185">Reference proteome</keyword>
<organism evidence="2 3">
    <name type="scientific">Photorhabdus australis subsp. thailandensis</name>
    <dbReference type="NCBI Taxonomy" id="2805096"/>
    <lineage>
        <taxon>Bacteria</taxon>
        <taxon>Pseudomonadati</taxon>
        <taxon>Pseudomonadota</taxon>
        <taxon>Gammaproteobacteria</taxon>
        <taxon>Enterobacterales</taxon>
        <taxon>Morganellaceae</taxon>
        <taxon>Photorhabdus</taxon>
    </lineage>
</organism>
<dbReference type="PATRIC" id="fig|286156.4.peg.67"/>
<reference evidence="2 3" key="1">
    <citation type="submission" date="2015-12" db="EMBL/GenBank/DDBJ databases">
        <title>Genome comparisons provide insights into the role of secondary metabolites in the pathogenic phase of the Photorhabdus life cycle.</title>
        <authorList>
            <person name="Tobias N.J."/>
            <person name="Mishra B."/>
            <person name="Gupta D.K."/>
            <person name="Thines M."/>
            <person name="Stinear T.P."/>
            <person name="Bode H.B."/>
        </authorList>
    </citation>
    <scope>NUCLEOTIDE SEQUENCE [LARGE SCALE GENOMIC DNA]</scope>
    <source>
        <strain evidence="2 3">PB68.1</strain>
    </source>
</reference>
<gene>
    <name evidence="2" type="primary">yjeO_1</name>
    <name evidence="2" type="ORF">Ppb6_00055</name>
</gene>
<feature type="transmembrane region" description="Helical" evidence="1">
    <location>
        <begin position="52"/>
        <end position="72"/>
    </location>
</feature>
<sequence>MNKLAIVLTILYILLCIIVIDGASFFEKEDYIDGQVIKNVCDVYRALVVDDIRGITAPISLLFIFPLFYTAAKKRFKSAFFNAVTLALLAYWLWRFFIRLIVCI</sequence>
<keyword evidence="1" id="KW-1133">Transmembrane helix</keyword>
<evidence type="ECO:0000256" key="1">
    <source>
        <dbReference type="SAM" id="Phobius"/>
    </source>
</evidence>
<dbReference type="RefSeq" id="WP_051690921.1">
    <property type="nucleotide sequence ID" value="NZ_CAWMQZ010000005.1"/>
</dbReference>